<dbReference type="GO" id="GO:0042918">
    <property type="term" value="P:alkanesulfonate transmembrane transport"/>
    <property type="evidence" value="ECO:0007669"/>
    <property type="project" value="TreeGrafter"/>
</dbReference>
<comment type="subcellular location">
    <subcellularLocation>
        <location evidence="1">Periplasm</location>
    </subcellularLocation>
</comment>
<sequence length="346" mass="36688">MKKVKGWVGIAIVLTGVLLAGCGQSKADSAKSANKDPQTGQVYPKTVKVGLIEGGPESAILQKEHYLKGIGTKVKTTSYSTGTDLNNAFVSKDLDVASFGSSPYALGVANGVPYKAVGVPYVESGNIEALAAKKSASIKKVADLKGKKIGVPFATTSHYALLKALALAGLKPSDVTLKDMDGQSIVAAWKRGDIDAAYIWSPALDEIAKTGRILTNDGQLKNKGVIIPEVAVSGNDFSKKYPTLVKRYVQALIKVQNLVKTNPKRAIQDVASWEGIPTANAKSQITENDWLSGNEQADYLGSDGKLADIVKTITDFHKAQKNISQAPTKSTINDAIDGSFLQKALK</sequence>
<dbReference type="SUPFAM" id="SSF53850">
    <property type="entry name" value="Periplasmic binding protein-like II"/>
    <property type="match status" value="1"/>
</dbReference>
<dbReference type="RefSeq" id="WP_050757947.1">
    <property type="nucleotide sequence ID" value="NZ_CABKOL010000106.1"/>
</dbReference>
<dbReference type="SMR" id="A0A6P1E4C1"/>
<dbReference type="Pfam" id="PF09084">
    <property type="entry name" value="NMT1"/>
    <property type="match status" value="1"/>
</dbReference>
<dbReference type="PROSITE" id="PS51257">
    <property type="entry name" value="PROKAR_LIPOPROTEIN"/>
    <property type="match status" value="1"/>
</dbReference>
<gene>
    <name evidence="5" type="ORF">GQR93_04450</name>
</gene>
<reference evidence="5 6" key="1">
    <citation type="submission" date="2019-12" db="EMBL/GenBank/DDBJ databases">
        <title>Lactobacillus hilgardii FLUB.</title>
        <authorList>
            <person name="Gustaw K."/>
        </authorList>
    </citation>
    <scope>NUCLEOTIDE SEQUENCE [LARGE SCALE GENOMIC DNA]</scope>
    <source>
        <strain evidence="5 6">FLUB</strain>
    </source>
</reference>
<dbReference type="InterPro" id="IPR001638">
    <property type="entry name" value="Solute-binding_3/MltF_N"/>
</dbReference>
<evidence type="ECO:0000256" key="1">
    <source>
        <dbReference type="ARBA" id="ARBA00004418"/>
    </source>
</evidence>
<dbReference type="Gene3D" id="3.40.190.10">
    <property type="entry name" value="Periplasmic binding protein-like II"/>
    <property type="match status" value="2"/>
</dbReference>
<evidence type="ECO:0000313" key="5">
    <source>
        <dbReference type="EMBL" id="QHB51518.1"/>
    </source>
</evidence>
<dbReference type="SMART" id="SM00062">
    <property type="entry name" value="PBPb"/>
    <property type="match status" value="1"/>
</dbReference>
<keyword evidence="3" id="KW-0732">Signal</keyword>
<dbReference type="AlphaFoldDB" id="A0A6P1E4C1"/>
<dbReference type="EMBL" id="CP047121">
    <property type="protein sequence ID" value="QHB51518.1"/>
    <property type="molecule type" value="Genomic_DNA"/>
</dbReference>
<dbReference type="PANTHER" id="PTHR30024:SF47">
    <property type="entry name" value="TAURINE-BINDING PERIPLASMIC PROTEIN"/>
    <property type="match status" value="1"/>
</dbReference>
<dbReference type="InterPro" id="IPR015168">
    <property type="entry name" value="SsuA/THI5"/>
</dbReference>
<evidence type="ECO:0000313" key="6">
    <source>
        <dbReference type="Proteomes" id="UP000465035"/>
    </source>
</evidence>
<feature type="domain" description="Solute-binding protein family 3/N-terminal" evidence="4">
    <location>
        <begin position="46"/>
        <end position="266"/>
    </location>
</feature>
<evidence type="ECO:0000256" key="3">
    <source>
        <dbReference type="ARBA" id="ARBA00022729"/>
    </source>
</evidence>
<comment type="similarity">
    <text evidence="2">Belongs to the bacterial solute-binding protein SsuA/TauA family.</text>
</comment>
<dbReference type="GO" id="GO:0042597">
    <property type="term" value="C:periplasmic space"/>
    <property type="evidence" value="ECO:0007669"/>
    <property type="project" value="UniProtKB-SubCell"/>
</dbReference>
<evidence type="ECO:0000256" key="2">
    <source>
        <dbReference type="ARBA" id="ARBA00010742"/>
    </source>
</evidence>
<proteinExistence type="inferred from homology"/>
<organism evidence="5 6">
    <name type="scientific">Lentilactobacillus hilgardii</name>
    <name type="common">Lactobacillus hilgardii</name>
    <dbReference type="NCBI Taxonomy" id="1588"/>
    <lineage>
        <taxon>Bacteria</taxon>
        <taxon>Bacillati</taxon>
        <taxon>Bacillota</taxon>
        <taxon>Bacilli</taxon>
        <taxon>Lactobacillales</taxon>
        <taxon>Lactobacillaceae</taxon>
        <taxon>Lentilactobacillus</taxon>
    </lineage>
</organism>
<name>A0A6P1E4C1_LENHI</name>
<accession>A0A6P1E4C1</accession>
<protein>
    <submittedName>
        <fullName evidence="5">ABC transporter substrate-binding protein</fullName>
    </submittedName>
</protein>
<dbReference type="GeneID" id="69057603"/>
<evidence type="ECO:0000259" key="4">
    <source>
        <dbReference type="SMART" id="SM00062"/>
    </source>
</evidence>
<dbReference type="Proteomes" id="UP000465035">
    <property type="component" value="Chromosome"/>
</dbReference>
<dbReference type="PANTHER" id="PTHR30024">
    <property type="entry name" value="ALIPHATIC SULFONATES-BINDING PROTEIN-RELATED"/>
    <property type="match status" value="1"/>
</dbReference>